<dbReference type="Proteomes" id="UP000053797">
    <property type="component" value="Unassembled WGS sequence"/>
</dbReference>
<feature type="domain" description="Transcription regulator PadR C-terminal" evidence="2">
    <location>
        <begin position="94"/>
        <end position="175"/>
    </location>
</feature>
<dbReference type="OrthoDB" id="9783723at2"/>
<dbReference type="InterPro" id="IPR036390">
    <property type="entry name" value="WH_DNA-bd_sf"/>
</dbReference>
<dbReference type="EMBL" id="LNQL01000001">
    <property type="protein sequence ID" value="KSU50929.1"/>
    <property type="molecule type" value="Genomic_DNA"/>
</dbReference>
<dbReference type="EMBL" id="LDQV01000012">
    <property type="protein sequence ID" value="KTR27824.1"/>
    <property type="molecule type" value="Genomic_DNA"/>
</dbReference>
<dbReference type="InterPro" id="IPR036388">
    <property type="entry name" value="WH-like_DNA-bd_sf"/>
</dbReference>
<proteinExistence type="predicted"/>
<dbReference type="Pfam" id="PF03551">
    <property type="entry name" value="PadR"/>
    <property type="match status" value="1"/>
</dbReference>
<accession>A0A0V8GLE2</accession>
<evidence type="ECO:0000313" key="6">
    <source>
        <dbReference type="Proteomes" id="UP000072605"/>
    </source>
</evidence>
<name>A0A0V8GLE2_9BACL</name>
<dbReference type="InterPro" id="IPR005149">
    <property type="entry name" value="Tscrpt_reg_PadR_N"/>
</dbReference>
<evidence type="ECO:0000259" key="1">
    <source>
        <dbReference type="Pfam" id="PF03551"/>
    </source>
</evidence>
<reference evidence="3 5" key="1">
    <citation type="journal article" date="2015" name="Int. J. Syst. Evol. Microbiol.">
        <title>Exiguobacterium enclense sp. nov., isolated from sediment.</title>
        <authorList>
            <person name="Dastager S.G."/>
            <person name="Mawlankar R."/>
            <person name="Sonalkar V.V."/>
            <person name="Thorat M.N."/>
            <person name="Mual P."/>
            <person name="Verma A."/>
            <person name="Krishnamurthi S."/>
            <person name="Tang S.K."/>
            <person name="Li W.J."/>
        </authorList>
    </citation>
    <scope>NUCLEOTIDE SEQUENCE [LARGE SCALE GENOMIC DNA]</scope>
    <source>
        <strain evidence="3 5">NIO-1109</strain>
    </source>
</reference>
<dbReference type="SUPFAM" id="SSF46785">
    <property type="entry name" value="Winged helix' DNA-binding domain"/>
    <property type="match status" value="1"/>
</dbReference>
<dbReference type="AlphaFoldDB" id="A0A0V8GLE2"/>
<reference evidence="4 6" key="2">
    <citation type="journal article" date="2016" name="Front. Microbiol.">
        <title>Genomic Resource of Rice Seed Associated Bacteria.</title>
        <authorList>
            <person name="Midha S."/>
            <person name="Bansal K."/>
            <person name="Sharma S."/>
            <person name="Kumar N."/>
            <person name="Patil P.P."/>
            <person name="Chaudhry V."/>
            <person name="Patil P.B."/>
        </authorList>
    </citation>
    <scope>NUCLEOTIDE SEQUENCE [LARGE SCALE GENOMIC DNA]</scope>
    <source>
        <strain evidence="4 6">RSA11</strain>
    </source>
</reference>
<dbReference type="PANTHER" id="PTHR43252:SF6">
    <property type="entry name" value="NEGATIVE TRANSCRIPTION REGULATOR PADR"/>
    <property type="match status" value="1"/>
</dbReference>
<evidence type="ECO:0000313" key="5">
    <source>
        <dbReference type="Proteomes" id="UP000053797"/>
    </source>
</evidence>
<dbReference type="Pfam" id="PF10400">
    <property type="entry name" value="Vir_act_alpha_C"/>
    <property type="match status" value="1"/>
</dbReference>
<organism evidence="3 5">
    <name type="scientific">Exiguobacterium indicum</name>
    <dbReference type="NCBI Taxonomy" id="296995"/>
    <lineage>
        <taxon>Bacteria</taxon>
        <taxon>Bacillati</taxon>
        <taxon>Bacillota</taxon>
        <taxon>Bacilli</taxon>
        <taxon>Bacillales</taxon>
        <taxon>Bacillales Family XII. Incertae Sedis</taxon>
        <taxon>Exiguobacterium</taxon>
    </lineage>
</organism>
<dbReference type="Gene3D" id="6.10.140.190">
    <property type="match status" value="1"/>
</dbReference>
<evidence type="ECO:0000259" key="2">
    <source>
        <dbReference type="Pfam" id="PF10400"/>
    </source>
</evidence>
<sequence>MPKENMTRYAILGLLASGCTSGYEMKHTIDTSLNHFWKISFGQVYPTLKRLEAEGLIVEEVTDGERKQFALTENGHAELARWVAEPSVELPVQRNELLLKLYFARHASKEVTLQKIQEHARLLEERLETYQAIDAMIRSYPDSNDAVYWLLTLDYGIRKTRALLDWCDASLETLEGGN</sequence>
<dbReference type="Proteomes" id="UP000072605">
    <property type="component" value="Unassembled WGS sequence"/>
</dbReference>
<evidence type="ECO:0000313" key="3">
    <source>
        <dbReference type="EMBL" id="KSU50929.1"/>
    </source>
</evidence>
<dbReference type="Gene3D" id="1.10.10.10">
    <property type="entry name" value="Winged helix-like DNA-binding domain superfamily/Winged helix DNA-binding domain"/>
    <property type="match status" value="1"/>
</dbReference>
<dbReference type="PROSITE" id="PS51257">
    <property type="entry name" value="PROKAR_LIPOPROTEIN"/>
    <property type="match status" value="1"/>
</dbReference>
<dbReference type="RefSeq" id="WP_058264957.1">
    <property type="nucleotide sequence ID" value="NZ_FMYN01000001.1"/>
</dbReference>
<evidence type="ECO:0000313" key="4">
    <source>
        <dbReference type="EMBL" id="KTR27824.1"/>
    </source>
</evidence>
<dbReference type="InterPro" id="IPR018309">
    <property type="entry name" value="Tscrpt_reg_PadR_C"/>
</dbReference>
<protein>
    <submittedName>
        <fullName evidence="3">Transcriptional regulator</fullName>
    </submittedName>
</protein>
<comment type="caution">
    <text evidence="3">The sequence shown here is derived from an EMBL/GenBank/DDBJ whole genome shotgun (WGS) entry which is preliminary data.</text>
</comment>
<dbReference type="PANTHER" id="PTHR43252">
    <property type="entry name" value="TRANSCRIPTIONAL REGULATOR YQJI"/>
    <property type="match status" value="1"/>
</dbReference>
<feature type="domain" description="Transcription regulator PadR N-terminal" evidence="1">
    <location>
        <begin position="11"/>
        <end position="80"/>
    </location>
</feature>
<gene>
    <name evidence="3" type="ORF">AS033_05990</name>
    <name evidence="4" type="ORF">RSA11_03930</name>
</gene>